<dbReference type="RefSeq" id="WP_193497847.1">
    <property type="nucleotide sequence ID" value="NZ_CP063169.1"/>
</dbReference>
<evidence type="ECO:0000313" key="2">
    <source>
        <dbReference type="EMBL" id="QOR71182.1"/>
    </source>
</evidence>
<organism evidence="2 3">
    <name type="scientific">Ruania alkalisoli</name>
    <dbReference type="NCBI Taxonomy" id="2779775"/>
    <lineage>
        <taxon>Bacteria</taxon>
        <taxon>Bacillati</taxon>
        <taxon>Actinomycetota</taxon>
        <taxon>Actinomycetes</taxon>
        <taxon>Micrococcales</taxon>
        <taxon>Ruaniaceae</taxon>
        <taxon>Ruania</taxon>
    </lineage>
</organism>
<accession>A0A7M1SWR6</accession>
<feature type="compositionally biased region" description="Acidic residues" evidence="1">
    <location>
        <begin position="8"/>
        <end position="21"/>
    </location>
</feature>
<dbReference type="EMBL" id="CP063169">
    <property type="protein sequence ID" value="QOR71182.1"/>
    <property type="molecule type" value="Genomic_DNA"/>
</dbReference>
<dbReference type="KEGG" id="halt:IM660_02400"/>
<dbReference type="Proteomes" id="UP000593758">
    <property type="component" value="Chromosome"/>
</dbReference>
<feature type="region of interest" description="Disordered" evidence="1">
    <location>
        <begin position="1"/>
        <end position="46"/>
    </location>
</feature>
<sequence length="46" mass="5218">MSTPADPAEYDEVQLLEEDENIPPRPEEEAADLLRSEPADRTPDQH</sequence>
<proteinExistence type="predicted"/>
<protein>
    <submittedName>
        <fullName evidence="2">Uncharacterized protein</fullName>
    </submittedName>
</protein>
<dbReference type="AlphaFoldDB" id="A0A7M1SWR6"/>
<reference evidence="2 3" key="1">
    <citation type="submission" date="2020-10" db="EMBL/GenBank/DDBJ databases">
        <title>Haloactinobacterium sp. RN3S43, a bacterium isolated from saline soil.</title>
        <authorList>
            <person name="Sun J.-Q."/>
        </authorList>
    </citation>
    <scope>NUCLEOTIDE SEQUENCE [LARGE SCALE GENOMIC DNA]</scope>
    <source>
        <strain evidence="2 3">RN3S43</strain>
    </source>
</reference>
<name>A0A7M1SWR6_9MICO</name>
<evidence type="ECO:0000313" key="3">
    <source>
        <dbReference type="Proteomes" id="UP000593758"/>
    </source>
</evidence>
<feature type="compositionally biased region" description="Basic and acidic residues" evidence="1">
    <location>
        <begin position="25"/>
        <end position="46"/>
    </location>
</feature>
<gene>
    <name evidence="2" type="ORF">IM660_02400</name>
</gene>
<evidence type="ECO:0000256" key="1">
    <source>
        <dbReference type="SAM" id="MobiDB-lite"/>
    </source>
</evidence>
<keyword evidence="3" id="KW-1185">Reference proteome</keyword>